<evidence type="ECO:0000256" key="7">
    <source>
        <dbReference type="ARBA" id="ARBA00022840"/>
    </source>
</evidence>
<dbReference type="CDD" id="cd01488">
    <property type="entry name" value="Uba3_RUB"/>
    <property type="match status" value="1"/>
</dbReference>
<dbReference type="PROSITE" id="PS00865">
    <property type="entry name" value="UBIQUITIN_ACTIVAT_2"/>
    <property type="match status" value="1"/>
</dbReference>
<comment type="pathway">
    <text evidence="1 11">Protein modification; protein neddylation.</text>
</comment>
<evidence type="ECO:0000313" key="13">
    <source>
        <dbReference type="EMBL" id="KAJ1728623.1"/>
    </source>
</evidence>
<protein>
    <recommendedName>
        <fullName evidence="3 11">NEDD8-activating enzyme E1 catalytic subunit</fullName>
        <ecNumber evidence="8 11">6.2.1.64</ecNumber>
    </recommendedName>
</protein>
<dbReference type="InterPro" id="IPR045886">
    <property type="entry name" value="ThiF/MoeB/HesA"/>
</dbReference>
<evidence type="ECO:0000259" key="12">
    <source>
        <dbReference type="SMART" id="SM01181"/>
    </source>
</evidence>
<evidence type="ECO:0000256" key="2">
    <source>
        <dbReference type="ARBA" id="ARBA00006310"/>
    </source>
</evidence>
<dbReference type="EC" id="6.2.1.64" evidence="8 11"/>
<proteinExistence type="inferred from homology"/>
<evidence type="ECO:0000313" key="14">
    <source>
        <dbReference type="Proteomes" id="UP001143981"/>
    </source>
</evidence>
<dbReference type="PANTHER" id="PTHR10953:SF6">
    <property type="entry name" value="NEDD8-ACTIVATING ENZYME E1 CATALYTIC SUBUNIT"/>
    <property type="match status" value="1"/>
</dbReference>
<evidence type="ECO:0000256" key="6">
    <source>
        <dbReference type="ARBA" id="ARBA00022786"/>
    </source>
</evidence>
<name>A0A9W7YCX0_9FUNG</name>
<keyword evidence="7 11" id="KW-0067">ATP-binding</keyword>
<keyword evidence="14" id="KW-1185">Reference proteome</keyword>
<dbReference type="GO" id="GO:0005524">
    <property type="term" value="F:ATP binding"/>
    <property type="evidence" value="ECO:0007669"/>
    <property type="project" value="UniProtKB-UniRule"/>
</dbReference>
<keyword evidence="6 11" id="KW-0833">Ubl conjugation pathway</keyword>
<comment type="function">
    <text evidence="11">Catalytic subunit of the dimeric E1 enzyme, which activates NEDD8.</text>
</comment>
<dbReference type="InterPro" id="IPR014929">
    <property type="entry name" value="E2-binding"/>
</dbReference>
<dbReference type="Gene3D" id="1.10.10.520">
    <property type="entry name" value="Ubiquitin activating enzymes (Uba3). Chain: B, domain 2"/>
    <property type="match status" value="1"/>
</dbReference>
<comment type="similarity">
    <text evidence="2 11">Belongs to the ubiquitin-activating E1 family. UBA3 subfamily.</text>
</comment>
<keyword evidence="4 11" id="KW-0436">Ligase</keyword>
<dbReference type="InterPro" id="IPR033127">
    <property type="entry name" value="UBQ-activ_enz_E1_Cys_AS"/>
</dbReference>
<dbReference type="Proteomes" id="UP001143981">
    <property type="component" value="Unassembled WGS sequence"/>
</dbReference>
<comment type="catalytic activity">
    <reaction evidence="9 11">
        <text>ATP + [NEDD8 protein] + [E1 NEDD8-activating enzyme]-L-cysteine = AMP + diphosphate + [E1 NEDD8-activating enzyme]-S-[NEDD8 protein]-yl-L-cysteine.</text>
        <dbReference type="EC" id="6.2.1.64"/>
    </reaction>
</comment>
<evidence type="ECO:0000256" key="1">
    <source>
        <dbReference type="ARBA" id="ARBA00005032"/>
    </source>
</evidence>
<dbReference type="FunFam" id="3.50.50.80:FF:000002">
    <property type="entry name" value="SUMO-activating enzyme subunit 2"/>
    <property type="match status" value="1"/>
</dbReference>
<dbReference type="Pfam" id="PF00899">
    <property type="entry name" value="ThiF"/>
    <property type="match status" value="1"/>
</dbReference>
<dbReference type="InterPro" id="IPR000594">
    <property type="entry name" value="ThiF_NAD_FAD-bd"/>
</dbReference>
<dbReference type="OrthoDB" id="10255449at2759"/>
<dbReference type="FunFam" id="3.10.290.20:FF:000003">
    <property type="entry name" value="Ubiquitin-activating enzyme E1 C"/>
    <property type="match status" value="1"/>
</dbReference>
<evidence type="ECO:0000256" key="11">
    <source>
        <dbReference type="RuleBase" id="RU368009"/>
    </source>
</evidence>
<feature type="active site" description="Glycyl thioester intermediate" evidence="10">
    <location>
        <position position="204"/>
    </location>
</feature>
<evidence type="ECO:0000256" key="4">
    <source>
        <dbReference type="ARBA" id="ARBA00022598"/>
    </source>
</evidence>
<accession>A0A9W7YCX0</accession>
<dbReference type="GO" id="GO:0005737">
    <property type="term" value="C:cytoplasm"/>
    <property type="evidence" value="ECO:0007669"/>
    <property type="project" value="TreeGrafter"/>
</dbReference>
<dbReference type="Pfam" id="PF08825">
    <property type="entry name" value="E2_bind"/>
    <property type="match status" value="1"/>
</dbReference>
<dbReference type="Gene3D" id="3.10.290.20">
    <property type="entry name" value="Ubiquitin-like 2 activating enzyme e1b. Chain: B, domain 3"/>
    <property type="match status" value="1"/>
</dbReference>
<feature type="domain" description="E2 binding" evidence="12">
    <location>
        <begin position="338"/>
        <end position="421"/>
    </location>
</feature>
<dbReference type="EMBL" id="JANBOI010000774">
    <property type="protein sequence ID" value="KAJ1728623.1"/>
    <property type="molecule type" value="Genomic_DNA"/>
</dbReference>
<dbReference type="FunFam" id="1.10.10.520:FF:000001">
    <property type="entry name" value="NEDD8-activating enzyme E1 catalytic subunit"/>
    <property type="match status" value="1"/>
</dbReference>
<sequence>MAPDACAAGFERFLRLKAPHVPDFELVNEEGETPEGLLAKAKVLVIGAGGLGCEILKNLAMSGFRNIDVIDMDTIDVSNLNRQFLFRSKDVGRPKAEVAAEFIRQRSPGINITAHYKRIQDMPEEFYLGLTLIVCGLDSVEARRWINAYVHGLAESHGFDGFKPIVDGGTEGLKGNMRVILPRHNACFECGLSMYPPKTTYPICTIANTPRLPEHCIEWASVLEWPRTFPDTKLDGDNVDHINWVVEQAATRAESFSIAGVTFSLAQGVVKNIIPAIASTNAIIAAACVNEAFKLVTSCNPYLDNSLLYTGDSGVYFLTYPLDQAEDCLVCGQKEGALAASSESTLEQLIDALKEHGVFQLKAPSLTLAGTNLYFQNPKALEEQTRPNLSKRLRDLFDSGSTLTVTDPTLPTGLRVTVNFTDATDPGA</sequence>
<evidence type="ECO:0000256" key="9">
    <source>
        <dbReference type="ARBA" id="ARBA00024626"/>
    </source>
</evidence>
<dbReference type="InterPro" id="IPR035985">
    <property type="entry name" value="Ubiquitin-activating_enz"/>
</dbReference>
<dbReference type="AlphaFoldDB" id="A0A9W7YCX0"/>
<evidence type="ECO:0000256" key="10">
    <source>
        <dbReference type="PROSITE-ProRule" id="PRU10132"/>
    </source>
</evidence>
<dbReference type="InterPro" id="IPR023318">
    <property type="entry name" value="Ub_act_enz_dom_a_sf"/>
</dbReference>
<comment type="caution">
    <text evidence="13">The sequence shown here is derived from an EMBL/GenBank/DDBJ whole genome shotgun (WGS) entry which is preliminary data.</text>
</comment>
<evidence type="ECO:0000256" key="5">
    <source>
        <dbReference type="ARBA" id="ARBA00022741"/>
    </source>
</evidence>
<dbReference type="Gene3D" id="3.40.50.720">
    <property type="entry name" value="NAD(P)-binding Rossmann-like Domain"/>
    <property type="match status" value="1"/>
</dbReference>
<gene>
    <name evidence="13" type="primary">uba3</name>
    <name evidence="13" type="ORF">LPJ61_003938</name>
</gene>
<evidence type="ECO:0000256" key="3">
    <source>
        <dbReference type="ARBA" id="ARBA00015203"/>
    </source>
</evidence>
<dbReference type="InterPro" id="IPR030468">
    <property type="entry name" value="Uba3_N"/>
</dbReference>
<organism evidence="13 14">
    <name type="scientific">Coemansia biformis</name>
    <dbReference type="NCBI Taxonomy" id="1286918"/>
    <lineage>
        <taxon>Eukaryota</taxon>
        <taxon>Fungi</taxon>
        <taxon>Fungi incertae sedis</taxon>
        <taxon>Zoopagomycota</taxon>
        <taxon>Kickxellomycotina</taxon>
        <taxon>Kickxellomycetes</taxon>
        <taxon>Kickxellales</taxon>
        <taxon>Kickxellaceae</taxon>
        <taxon>Coemansia</taxon>
    </lineage>
</organism>
<dbReference type="GO" id="GO:0005634">
    <property type="term" value="C:nucleus"/>
    <property type="evidence" value="ECO:0007669"/>
    <property type="project" value="TreeGrafter"/>
</dbReference>
<dbReference type="PANTHER" id="PTHR10953">
    <property type="entry name" value="UBIQUITIN-ACTIVATING ENZYME E1"/>
    <property type="match status" value="1"/>
</dbReference>
<dbReference type="GO" id="GO:0019781">
    <property type="term" value="F:NEDD8 activating enzyme activity"/>
    <property type="evidence" value="ECO:0007669"/>
    <property type="project" value="UniProtKB-UniRule"/>
</dbReference>
<reference evidence="13" key="1">
    <citation type="submission" date="2022-07" db="EMBL/GenBank/DDBJ databases">
        <title>Phylogenomic reconstructions and comparative analyses of Kickxellomycotina fungi.</title>
        <authorList>
            <person name="Reynolds N.K."/>
            <person name="Stajich J.E."/>
            <person name="Barry K."/>
            <person name="Grigoriev I.V."/>
            <person name="Crous P."/>
            <person name="Smith M.E."/>
        </authorList>
    </citation>
    <scope>NUCLEOTIDE SEQUENCE</scope>
    <source>
        <strain evidence="13">BCRC 34381</strain>
    </source>
</reference>
<dbReference type="GO" id="GO:0045116">
    <property type="term" value="P:protein neddylation"/>
    <property type="evidence" value="ECO:0007669"/>
    <property type="project" value="UniProtKB-UniRule"/>
</dbReference>
<dbReference type="SUPFAM" id="SSF69572">
    <property type="entry name" value="Activating enzymes of the ubiquitin-like proteins"/>
    <property type="match status" value="1"/>
</dbReference>
<keyword evidence="5 11" id="KW-0547">Nucleotide-binding</keyword>
<dbReference type="SMART" id="SM01181">
    <property type="entry name" value="E2_bind"/>
    <property type="match status" value="1"/>
</dbReference>
<evidence type="ECO:0000256" key="8">
    <source>
        <dbReference type="ARBA" id="ARBA00023624"/>
    </source>
</evidence>